<sequence length="808" mass="93174">MAPADNRLGHRANKLAQKRLQYYRGHAVIQTRHLAFESDAILGSRPLDDSNIKRLLNVFKLEGCASLDPEHGVVATISEETLQRAFEQTGIAQANLFDYGSAPNLEFADTVRLVCAYGKHRIRAGEAFGEDRWLVELYLSDIPSDALAQLREESSYAQDFKDGEIYQILRRYHLLGNTAQEQKWWARFRTEDRRKQFGRLQQNRLLCEGFDNLLHYIGLWYPLKAYHIEWILGLRCHEYIFHYLSEIHNTWSYLFPDDTGYMVDPSSVRLVEDQEICFPCVQGDSERATLKNRLLNVPGRLLSIRTLVQDTLYLQRPAKIFRSLLPPRFKGTVREAMLRCWYSQNMGMTCGLQASEHVFKPLPSLASPFIVSMTQLWLFSLRHSVKPHADTTCHRRMASWSTETHSLNSMATLAWKLGFSSAEIKALRKEDIDSTDTDHMLRVFCVDGFYHIDEGKLRSMTHRLKECWRNLKRIKETQRGVPRFVTDDARTMTRRRYNCPLEDEHQQDRSYLFLENVFSADQSCALYLTSFVVTREIIFAFFGKSSLYDVFALPSSTSSEERLHQCETHTDIMQTEQQEDEAVNERSPVELLPHPPGTPNRDRMRSHSLLPDNSLNLPDEPSGPPSHTPVDIDFSLSNTFTDYMDGVEQDVPLAAGFEDHISKAPLEKKAVVSLHRKVTDILRLWYESENTTLVVLFLFESRAYYKFLIQSELGLRSTLRDLGRDHYFLIIDDYGIKAPDMKDINEAALREHLVLVGRKCGPGQGFEEQDGQISVDNLRDYVIKFDVRTGKRKAAESPSMSAKRRAPM</sequence>
<dbReference type="InterPro" id="IPR022198">
    <property type="entry name" value="DUF3723"/>
</dbReference>
<dbReference type="Proteomes" id="UP000254937">
    <property type="component" value="Unassembled WGS sequence"/>
</dbReference>
<evidence type="ECO:0000313" key="2">
    <source>
        <dbReference type="EMBL" id="RDK41066.1"/>
    </source>
</evidence>
<feature type="region of interest" description="Disordered" evidence="1">
    <location>
        <begin position="575"/>
        <end position="629"/>
    </location>
</feature>
<keyword evidence="3" id="KW-1185">Reference proteome</keyword>
<evidence type="ECO:0000256" key="1">
    <source>
        <dbReference type="SAM" id="MobiDB-lite"/>
    </source>
</evidence>
<evidence type="ECO:0000313" key="3">
    <source>
        <dbReference type="Proteomes" id="UP000254937"/>
    </source>
</evidence>
<organism evidence="2 3">
    <name type="scientific">Aspergillus phoenicis ATCC 13157</name>
    <dbReference type="NCBI Taxonomy" id="1353007"/>
    <lineage>
        <taxon>Eukaryota</taxon>
        <taxon>Fungi</taxon>
        <taxon>Dikarya</taxon>
        <taxon>Ascomycota</taxon>
        <taxon>Pezizomycotina</taxon>
        <taxon>Eurotiomycetes</taxon>
        <taxon>Eurotiomycetidae</taxon>
        <taxon>Eurotiales</taxon>
        <taxon>Aspergillaceae</taxon>
        <taxon>Aspergillus</taxon>
    </lineage>
</organism>
<dbReference type="Pfam" id="PF12520">
    <property type="entry name" value="DUF3723"/>
    <property type="match status" value="1"/>
</dbReference>
<dbReference type="AlphaFoldDB" id="A0A370PFT8"/>
<gene>
    <name evidence="2" type="ORF">M752DRAFT_284568</name>
</gene>
<accession>A0A370PFT8</accession>
<name>A0A370PFT8_ASPPH</name>
<reference evidence="2 3" key="1">
    <citation type="submission" date="2018-07" db="EMBL/GenBank/DDBJ databases">
        <title>Section-level genome sequencing of Aspergillus section Nigri to investigate inter- and intra-species variation.</title>
        <authorList>
            <consortium name="DOE Joint Genome Institute"/>
            <person name="Vesth T.C."/>
            <person name="Nybo J.L."/>
            <person name="Theobald S."/>
            <person name="Frisvad J.C."/>
            <person name="Larsen T.O."/>
            <person name="Nielsen K.F."/>
            <person name="Hoof J.B."/>
            <person name="Brandl J."/>
            <person name="Salamov A."/>
            <person name="Riley R."/>
            <person name="Gladden J.M."/>
            <person name="Phatale P."/>
            <person name="Nielsen M.T."/>
            <person name="Lyhne E.K."/>
            <person name="Kogle M.E."/>
            <person name="Strasser K."/>
            <person name="McDonnell E."/>
            <person name="Barry K."/>
            <person name="Clum A."/>
            <person name="Chen C."/>
            <person name="Nolan M."/>
            <person name="Sandor L."/>
            <person name="Kuo A."/>
            <person name="Lipzen A."/>
            <person name="Hainaut M."/>
            <person name="Drula E."/>
            <person name="Tsang A."/>
            <person name="Magnuson J.K."/>
            <person name="Henrissat B."/>
            <person name="Wiebenga A."/>
            <person name="Simmons B.A."/>
            <person name="Makela M.R."/>
            <person name="De vries R.P."/>
            <person name="Grigoriev I.V."/>
            <person name="Mortensen U.H."/>
            <person name="Baker S.E."/>
            <person name="Andersen M.R."/>
        </authorList>
    </citation>
    <scope>NUCLEOTIDE SEQUENCE [LARGE SCALE GENOMIC DNA]</scope>
    <source>
        <strain evidence="2 3">ATCC 13157</strain>
    </source>
</reference>
<proteinExistence type="predicted"/>
<dbReference type="EMBL" id="KZ851856">
    <property type="protein sequence ID" value="RDK41066.1"/>
    <property type="molecule type" value="Genomic_DNA"/>
</dbReference>
<protein>
    <submittedName>
        <fullName evidence="2">Uncharacterized protein</fullName>
    </submittedName>
</protein>